<dbReference type="FunFam" id="3.30.70.270:FF:000001">
    <property type="entry name" value="Diguanylate cyclase domain protein"/>
    <property type="match status" value="1"/>
</dbReference>
<dbReference type="SUPFAM" id="SSF141868">
    <property type="entry name" value="EAL domain-like"/>
    <property type="match status" value="1"/>
</dbReference>
<feature type="domain" description="EAL" evidence="3">
    <location>
        <begin position="592"/>
        <end position="847"/>
    </location>
</feature>
<dbReference type="EMBL" id="JADJUC010000030">
    <property type="protein sequence ID" value="MBK8525354.1"/>
    <property type="molecule type" value="Genomic_DNA"/>
</dbReference>
<dbReference type="InterPro" id="IPR012226">
    <property type="entry name" value="Diguanyl_cyclase/Pdiesterase"/>
</dbReference>
<dbReference type="SMART" id="SM00086">
    <property type="entry name" value="PAC"/>
    <property type="match status" value="4"/>
</dbReference>
<dbReference type="Gene3D" id="3.30.70.270">
    <property type="match status" value="1"/>
</dbReference>
<dbReference type="SMART" id="SM00267">
    <property type="entry name" value="GGDEF"/>
    <property type="match status" value="1"/>
</dbReference>
<feature type="domain" description="PAS" evidence="1">
    <location>
        <begin position="172"/>
        <end position="243"/>
    </location>
</feature>
<dbReference type="PANTHER" id="PTHR44757:SF2">
    <property type="entry name" value="BIOFILM ARCHITECTURE MAINTENANCE PROTEIN MBAA"/>
    <property type="match status" value="1"/>
</dbReference>
<dbReference type="CDD" id="cd00130">
    <property type="entry name" value="PAS"/>
    <property type="match status" value="3"/>
</dbReference>
<dbReference type="CDD" id="cd01948">
    <property type="entry name" value="EAL"/>
    <property type="match status" value="1"/>
</dbReference>
<reference evidence="5" key="1">
    <citation type="submission" date="2020-10" db="EMBL/GenBank/DDBJ databases">
        <title>Connecting structure to function with the recovery of over 1000 high-quality activated sludge metagenome-assembled genomes encoding full-length rRNA genes using long-read sequencing.</title>
        <authorList>
            <person name="Singleton C.M."/>
            <person name="Petriglieri F."/>
            <person name="Kristensen J.M."/>
            <person name="Kirkegaard R.H."/>
            <person name="Michaelsen T.Y."/>
            <person name="Andersen M.H."/>
            <person name="Karst S.M."/>
            <person name="Dueholm M.S."/>
            <person name="Nielsen P.H."/>
            <person name="Albertsen M."/>
        </authorList>
    </citation>
    <scope>NUCLEOTIDE SEQUENCE</scope>
    <source>
        <strain evidence="5">Hirt_18-Q3-R61-65_BATAC.395</strain>
    </source>
</reference>
<dbReference type="SUPFAM" id="SSF55073">
    <property type="entry name" value="Nucleotide cyclase"/>
    <property type="match status" value="1"/>
</dbReference>
<dbReference type="SUPFAM" id="SSF55785">
    <property type="entry name" value="PYP-like sensor domain (PAS domain)"/>
    <property type="match status" value="3"/>
</dbReference>
<dbReference type="InterPro" id="IPR000160">
    <property type="entry name" value="GGDEF_dom"/>
</dbReference>
<accession>A0A9D7K4J9</accession>
<dbReference type="SMART" id="SM00052">
    <property type="entry name" value="EAL"/>
    <property type="match status" value="1"/>
</dbReference>
<evidence type="ECO:0000259" key="1">
    <source>
        <dbReference type="PROSITE" id="PS50112"/>
    </source>
</evidence>
<dbReference type="InterPro" id="IPR000700">
    <property type="entry name" value="PAS-assoc_C"/>
</dbReference>
<name>A0A9D7K4J9_9PROT</name>
<comment type="caution">
    <text evidence="5">The sequence shown here is derived from an EMBL/GenBank/DDBJ whole genome shotgun (WGS) entry which is preliminary data.</text>
</comment>
<evidence type="ECO:0000259" key="3">
    <source>
        <dbReference type="PROSITE" id="PS50883"/>
    </source>
</evidence>
<dbReference type="Pfam" id="PF00990">
    <property type="entry name" value="GGDEF"/>
    <property type="match status" value="1"/>
</dbReference>
<dbReference type="PANTHER" id="PTHR44757">
    <property type="entry name" value="DIGUANYLATE CYCLASE DGCP"/>
    <property type="match status" value="1"/>
</dbReference>
<evidence type="ECO:0000313" key="5">
    <source>
        <dbReference type="EMBL" id="MBK8525354.1"/>
    </source>
</evidence>
<dbReference type="PROSITE" id="PS50887">
    <property type="entry name" value="GGDEF"/>
    <property type="match status" value="1"/>
</dbReference>
<sequence>MQPRDDVPVWVEMQLLTDLDAEKRVLGIFGVQRDISDRVRQDLALRESEEKYSATMKSAKVGIFMLQNQKFIFVNPTLADYFGYVEEDLLSRLGPLDLIVPDEHEWLIDQMRRREAGEPGFPYELTGVRKDGSRFPIAVMGVPAQFQGKPASVGTVFDLSAQRLVEDEIVASRNRYRALFESAQDAIIVIDGTAGVLVDANVEAELLFRRPREELLGLPSVRIFPPDRQARHESELQRHIAAGGGEPEEMRVRNADGVDIPVEVSTSVVEAEGGRKLLQAILRDISARRTAEEGLRLAQRVLDVTEEVILITDAERRIIAINPAFTRVTGFAAEDVVGKTPRFLKSERQTPEFYTAMWETVDRAGVWQGELWNRRKNGELFPAWLTISVYRDIEGKIINYVGISSDISERHAAEARIRELAYFDPLTHLPNRTLLHDRVEQVLAKAEREGGVAALLFIDLDHFKTINDSLGHFTGDQILCQVAGRMVECVRRTDTVSRLGGDEFVIVAAESSIEGAAGVARKILDKVSKPYFIDTHELSVTPSIGISLYPQDGRDFETLLKHADTAMYRAKESGRNAYQFFAAEMNVAALERLMLENSMRVGLERREFVLHYQPQIEMSSGRIVGAEALIRWQHPQIGMISPAKFIPVAEACGLIVPLGAWVLKEACRQAVAWQMAGQPPICIAVNISSVQFRQQRFEDVVDGILKSAGLAPEYLELELTESLVMENAEAAIETLERLSAMGVQLAIDDFGTGYSSLSYLKRFPIDKLKIDQSFVRDIVTDSDDWAIARTVISMGQSLRLRVIAEGSKLPTSWKCCVGKDATPCRAIISAARCHPMPLPRCCANNLF</sequence>
<dbReference type="Gene3D" id="3.30.450.20">
    <property type="entry name" value="PAS domain"/>
    <property type="match status" value="4"/>
</dbReference>
<feature type="domain" description="PAS" evidence="1">
    <location>
        <begin position="48"/>
        <end position="118"/>
    </location>
</feature>
<dbReference type="GO" id="GO:0006355">
    <property type="term" value="P:regulation of DNA-templated transcription"/>
    <property type="evidence" value="ECO:0007669"/>
    <property type="project" value="InterPro"/>
</dbReference>
<dbReference type="PROSITE" id="PS50113">
    <property type="entry name" value="PAC"/>
    <property type="match status" value="3"/>
</dbReference>
<feature type="domain" description="GGDEF" evidence="4">
    <location>
        <begin position="451"/>
        <end position="583"/>
    </location>
</feature>
<dbReference type="InterPro" id="IPR001633">
    <property type="entry name" value="EAL_dom"/>
</dbReference>
<evidence type="ECO:0000313" key="6">
    <source>
        <dbReference type="Proteomes" id="UP000886689"/>
    </source>
</evidence>
<dbReference type="Pfam" id="PF13426">
    <property type="entry name" value="PAS_9"/>
    <property type="match status" value="2"/>
</dbReference>
<dbReference type="InterPro" id="IPR001610">
    <property type="entry name" value="PAC"/>
</dbReference>
<dbReference type="GO" id="GO:0003824">
    <property type="term" value="F:catalytic activity"/>
    <property type="evidence" value="ECO:0007669"/>
    <property type="project" value="UniProtKB-ARBA"/>
</dbReference>
<feature type="domain" description="PAS" evidence="1">
    <location>
        <begin position="294"/>
        <end position="340"/>
    </location>
</feature>
<dbReference type="Pfam" id="PF00563">
    <property type="entry name" value="EAL"/>
    <property type="match status" value="1"/>
</dbReference>
<dbReference type="PROSITE" id="PS50883">
    <property type="entry name" value="EAL"/>
    <property type="match status" value="1"/>
</dbReference>
<dbReference type="InterPro" id="IPR000014">
    <property type="entry name" value="PAS"/>
</dbReference>
<dbReference type="Pfam" id="PF00989">
    <property type="entry name" value="PAS"/>
    <property type="match status" value="1"/>
</dbReference>
<dbReference type="InterPro" id="IPR035965">
    <property type="entry name" value="PAS-like_dom_sf"/>
</dbReference>
<dbReference type="InterPro" id="IPR043128">
    <property type="entry name" value="Rev_trsase/Diguanyl_cyclase"/>
</dbReference>
<feature type="domain" description="PAC" evidence="2">
    <location>
        <begin position="246"/>
        <end position="297"/>
    </location>
</feature>
<dbReference type="InterPro" id="IPR029787">
    <property type="entry name" value="Nucleotide_cyclase"/>
</dbReference>
<dbReference type="PROSITE" id="PS50112">
    <property type="entry name" value="PAS"/>
    <property type="match status" value="3"/>
</dbReference>
<dbReference type="NCBIfam" id="TIGR00229">
    <property type="entry name" value="sensory_box"/>
    <property type="match status" value="3"/>
</dbReference>
<evidence type="ECO:0000259" key="2">
    <source>
        <dbReference type="PROSITE" id="PS50113"/>
    </source>
</evidence>
<evidence type="ECO:0000259" key="4">
    <source>
        <dbReference type="PROSITE" id="PS50887"/>
    </source>
</evidence>
<dbReference type="Gene3D" id="3.20.20.450">
    <property type="entry name" value="EAL domain"/>
    <property type="match status" value="1"/>
</dbReference>
<feature type="domain" description="PAC" evidence="2">
    <location>
        <begin position="367"/>
        <end position="419"/>
    </location>
</feature>
<dbReference type="SMART" id="SM00091">
    <property type="entry name" value="PAS"/>
    <property type="match status" value="3"/>
</dbReference>
<dbReference type="InterPro" id="IPR013767">
    <property type="entry name" value="PAS_fold"/>
</dbReference>
<dbReference type="InterPro" id="IPR035919">
    <property type="entry name" value="EAL_sf"/>
</dbReference>
<proteinExistence type="predicted"/>
<dbReference type="InterPro" id="IPR052155">
    <property type="entry name" value="Biofilm_reg_signaling"/>
</dbReference>
<organism evidence="5 6">
    <name type="scientific">Candidatus Proximibacter danicus</name>
    <dbReference type="NCBI Taxonomy" id="2954365"/>
    <lineage>
        <taxon>Bacteria</taxon>
        <taxon>Pseudomonadati</taxon>
        <taxon>Pseudomonadota</taxon>
        <taxon>Betaproteobacteria</taxon>
        <taxon>Candidatus Proximibacter</taxon>
    </lineage>
</organism>
<dbReference type="NCBIfam" id="TIGR00254">
    <property type="entry name" value="GGDEF"/>
    <property type="match status" value="1"/>
</dbReference>
<dbReference type="CDD" id="cd01949">
    <property type="entry name" value="GGDEF"/>
    <property type="match status" value="1"/>
</dbReference>
<dbReference type="PIRSF" id="PIRSF005925">
    <property type="entry name" value="Dos"/>
    <property type="match status" value="1"/>
</dbReference>
<dbReference type="AlphaFoldDB" id="A0A9D7K4J9"/>
<gene>
    <name evidence="5" type="ORF">IPL58_15755</name>
</gene>
<dbReference type="Proteomes" id="UP000886689">
    <property type="component" value="Unassembled WGS sequence"/>
</dbReference>
<feature type="domain" description="PAC" evidence="2">
    <location>
        <begin position="1"/>
        <end position="47"/>
    </location>
</feature>
<protein>
    <submittedName>
        <fullName evidence="5">EAL domain-containing protein</fullName>
    </submittedName>
</protein>